<dbReference type="PROSITE" id="PS51184">
    <property type="entry name" value="JMJC"/>
    <property type="match status" value="1"/>
</dbReference>
<dbReference type="AlphaFoldDB" id="D8LHJ9"/>
<protein>
    <recommendedName>
        <fullName evidence="2">JmjC domain-containing protein</fullName>
    </recommendedName>
</protein>
<dbReference type="InterPro" id="IPR041667">
    <property type="entry name" value="Cupin_8"/>
</dbReference>
<dbReference type="InParanoid" id="D8LHJ9"/>
<evidence type="ECO:0000313" key="3">
    <source>
        <dbReference type="EMBL" id="CBN79281.1"/>
    </source>
</evidence>
<keyword evidence="4" id="KW-1185">Reference proteome</keyword>
<dbReference type="PANTHER" id="PTHR12461:SF99">
    <property type="entry name" value="BIFUNCTIONAL PEPTIDASE AND (3S)-LYSYL HYDROXYLASE JMJD7"/>
    <property type="match status" value="1"/>
</dbReference>
<name>D8LHJ9_ECTSI</name>
<organism evidence="3 4">
    <name type="scientific">Ectocarpus siliculosus</name>
    <name type="common">Brown alga</name>
    <name type="synonym">Conferva siliculosa</name>
    <dbReference type="NCBI Taxonomy" id="2880"/>
    <lineage>
        <taxon>Eukaryota</taxon>
        <taxon>Sar</taxon>
        <taxon>Stramenopiles</taxon>
        <taxon>Ochrophyta</taxon>
        <taxon>PX clade</taxon>
        <taxon>Phaeophyceae</taxon>
        <taxon>Ectocarpales</taxon>
        <taxon>Ectocarpaceae</taxon>
        <taxon>Ectocarpus</taxon>
    </lineage>
</organism>
<evidence type="ECO:0000313" key="4">
    <source>
        <dbReference type="Proteomes" id="UP000002630"/>
    </source>
</evidence>
<dbReference type="Gene3D" id="2.60.120.10">
    <property type="entry name" value="Jelly Rolls"/>
    <property type="match status" value="2"/>
</dbReference>
<dbReference type="SUPFAM" id="SSF51197">
    <property type="entry name" value="Clavaminate synthase-like"/>
    <property type="match status" value="1"/>
</dbReference>
<gene>
    <name evidence="3" type="ORF">Esi_0196_0045</name>
</gene>
<dbReference type="Proteomes" id="UP000002630">
    <property type="component" value="Linkage Group LG04"/>
</dbReference>
<dbReference type="EMBL" id="FN648371">
    <property type="protein sequence ID" value="CBN79281.1"/>
    <property type="molecule type" value="Genomic_DNA"/>
</dbReference>
<dbReference type="eggNOG" id="KOG2508">
    <property type="taxonomic scope" value="Eukaryota"/>
</dbReference>
<dbReference type="SMART" id="SM00558">
    <property type="entry name" value="JmjC"/>
    <property type="match status" value="1"/>
</dbReference>
<dbReference type="PANTHER" id="PTHR12461">
    <property type="entry name" value="HYPOXIA-INDUCIBLE FACTOR 1 ALPHA INHIBITOR-RELATED"/>
    <property type="match status" value="1"/>
</dbReference>
<dbReference type="InterPro" id="IPR003347">
    <property type="entry name" value="JmjC_dom"/>
</dbReference>
<dbReference type="OMA" id="CLVECID"/>
<dbReference type="STRING" id="2880.D8LHJ9"/>
<feature type="domain" description="JmjC" evidence="2">
    <location>
        <begin position="195"/>
        <end position="384"/>
    </location>
</feature>
<dbReference type="Pfam" id="PF13621">
    <property type="entry name" value="Cupin_8"/>
    <property type="match status" value="1"/>
</dbReference>
<reference evidence="3 4" key="1">
    <citation type="journal article" date="2010" name="Nature">
        <title>The Ectocarpus genome and the independent evolution of multicellularity in brown algae.</title>
        <authorList>
            <person name="Cock J.M."/>
            <person name="Sterck L."/>
            <person name="Rouze P."/>
            <person name="Scornet D."/>
            <person name="Allen A.E."/>
            <person name="Amoutzias G."/>
            <person name="Anthouard V."/>
            <person name="Artiguenave F."/>
            <person name="Aury J.M."/>
            <person name="Badger J.H."/>
            <person name="Beszteri B."/>
            <person name="Billiau K."/>
            <person name="Bonnet E."/>
            <person name="Bothwell J.H."/>
            <person name="Bowler C."/>
            <person name="Boyen C."/>
            <person name="Brownlee C."/>
            <person name="Carrano C.J."/>
            <person name="Charrier B."/>
            <person name="Cho G.Y."/>
            <person name="Coelho S.M."/>
            <person name="Collen J."/>
            <person name="Corre E."/>
            <person name="Da Silva C."/>
            <person name="Delage L."/>
            <person name="Delaroque N."/>
            <person name="Dittami S.M."/>
            <person name="Doulbeau S."/>
            <person name="Elias M."/>
            <person name="Farnham G."/>
            <person name="Gachon C.M."/>
            <person name="Gschloessl B."/>
            <person name="Heesch S."/>
            <person name="Jabbari K."/>
            <person name="Jubin C."/>
            <person name="Kawai H."/>
            <person name="Kimura K."/>
            <person name="Kloareg B."/>
            <person name="Kupper F.C."/>
            <person name="Lang D."/>
            <person name="Le Bail A."/>
            <person name="Leblanc C."/>
            <person name="Lerouge P."/>
            <person name="Lohr M."/>
            <person name="Lopez P.J."/>
            <person name="Martens C."/>
            <person name="Maumus F."/>
            <person name="Michel G."/>
            <person name="Miranda-Saavedra D."/>
            <person name="Morales J."/>
            <person name="Moreau H."/>
            <person name="Motomura T."/>
            <person name="Nagasato C."/>
            <person name="Napoli C.A."/>
            <person name="Nelson D.R."/>
            <person name="Nyvall-Collen P."/>
            <person name="Peters A.F."/>
            <person name="Pommier C."/>
            <person name="Potin P."/>
            <person name="Poulain J."/>
            <person name="Quesneville H."/>
            <person name="Read B."/>
            <person name="Rensing S.A."/>
            <person name="Ritter A."/>
            <person name="Rousvoal S."/>
            <person name="Samanta M."/>
            <person name="Samson G."/>
            <person name="Schroeder D.C."/>
            <person name="Segurens B."/>
            <person name="Strittmatter M."/>
            <person name="Tonon T."/>
            <person name="Tregear J.W."/>
            <person name="Valentin K."/>
            <person name="von Dassow P."/>
            <person name="Yamagishi T."/>
            <person name="Van de Peer Y."/>
            <person name="Wincker P."/>
        </authorList>
    </citation>
    <scope>NUCLEOTIDE SEQUENCE [LARGE SCALE GENOMIC DNA]</scope>
    <source>
        <strain evidence="4">Ec32 / CCAP1310/4</strain>
    </source>
</reference>
<proteinExistence type="predicted"/>
<dbReference type="EMBL" id="FN649729">
    <property type="protein sequence ID" value="CBN79281.1"/>
    <property type="molecule type" value="Genomic_DNA"/>
</dbReference>
<feature type="region of interest" description="Disordered" evidence="1">
    <location>
        <begin position="107"/>
        <end position="129"/>
    </location>
</feature>
<sequence length="436" mass="47720">MEELFEQLQDDTRSFWQHPSSGVRRLDTMPPPADFFRDYVATSTPVILSGGGCFKGGGGRSCWDDLASLAGRDSEGLEVTVDFTPDGRGDCVVDVADSMLSELPTSDANAMHDSATGGRVAGAEGSRRSCGTGDAVNVGSAAAARTTAVFVKPEERRMKFEAFVSTLLTEAAARASDESSSTRGCTSGGAGKGVPYLSHQNDSLRQEFPGLMEDVEPFLALAREAFGNEPDAVNLWIGDDRSLSAVHKDHYENMYCVVRGEKHFTLLPPSDVLFLYEQEYPQGRYRQRRSVDGGEGEGRGGEFEVEMEEGKVPWIPVDPACPDLEKYPLFRFASPVHCRVGPGDILYLPSLWYHRVSQRGITVAVNYWHDMQFDHKYVHYRFLQTLAGKLREGVVRRPGGAGCDGSSGRPSESPEARVEQGVSVGGGEEERVEEDR</sequence>
<feature type="region of interest" description="Disordered" evidence="1">
    <location>
        <begin position="397"/>
        <end position="436"/>
    </location>
</feature>
<accession>D8LHJ9</accession>
<evidence type="ECO:0000259" key="2">
    <source>
        <dbReference type="PROSITE" id="PS51184"/>
    </source>
</evidence>
<evidence type="ECO:0000256" key="1">
    <source>
        <dbReference type="SAM" id="MobiDB-lite"/>
    </source>
</evidence>
<dbReference type="InterPro" id="IPR014710">
    <property type="entry name" value="RmlC-like_jellyroll"/>
</dbReference>
<dbReference type="OrthoDB" id="196376at2759"/>